<feature type="domain" description="LysM" evidence="7">
    <location>
        <begin position="270"/>
        <end position="314"/>
    </location>
</feature>
<dbReference type="PANTHER" id="PTHR33308">
    <property type="entry name" value="PEPTIDOGLYCAN HYDROLASE FLGJ"/>
    <property type="match status" value="1"/>
</dbReference>
<dbReference type="SUPFAM" id="SSF54106">
    <property type="entry name" value="LysM domain"/>
    <property type="match status" value="1"/>
</dbReference>
<keyword evidence="1" id="KW-0929">Antimicrobial</keyword>
<proteinExistence type="predicted"/>
<dbReference type="Gene3D" id="1.10.530.10">
    <property type="match status" value="1"/>
</dbReference>
<dbReference type="InterPro" id="IPR002901">
    <property type="entry name" value="MGlyc_endo_b_GlcNAc-like_dom"/>
</dbReference>
<dbReference type="PROSITE" id="PS51782">
    <property type="entry name" value="LYSM"/>
    <property type="match status" value="2"/>
</dbReference>
<dbReference type="InterPro" id="IPR051056">
    <property type="entry name" value="Glycosyl_Hydrolase_73"/>
</dbReference>
<dbReference type="Pfam" id="PF01832">
    <property type="entry name" value="Glucosaminidase"/>
    <property type="match status" value="1"/>
</dbReference>
<evidence type="ECO:0000313" key="8">
    <source>
        <dbReference type="EMBL" id="MBB4078589.1"/>
    </source>
</evidence>
<dbReference type="InterPro" id="IPR036779">
    <property type="entry name" value="LysM_dom_sf"/>
</dbReference>
<dbReference type="GO" id="GO:0004040">
    <property type="term" value="F:amidase activity"/>
    <property type="evidence" value="ECO:0007669"/>
    <property type="project" value="InterPro"/>
</dbReference>
<feature type="chain" id="PRO_5033012104" description="Peptidoglycan hydrolase" evidence="6">
    <location>
        <begin position="21"/>
        <end position="442"/>
    </location>
</feature>
<evidence type="ECO:0000259" key="7">
    <source>
        <dbReference type="PROSITE" id="PS51782"/>
    </source>
</evidence>
<keyword evidence="3" id="KW-0378">Hydrolase</keyword>
<feature type="compositionally biased region" description="Pro residues" evidence="5">
    <location>
        <begin position="361"/>
        <end position="377"/>
    </location>
</feature>
<name>A0A840E9V2_9BACT</name>
<dbReference type="Proteomes" id="UP000576209">
    <property type="component" value="Unassembled WGS sequence"/>
</dbReference>
<dbReference type="PANTHER" id="PTHR33308:SF9">
    <property type="entry name" value="PEPTIDOGLYCAN HYDROLASE FLGJ"/>
    <property type="match status" value="1"/>
</dbReference>
<accession>A0A840E9V2</accession>
<evidence type="ECO:0000256" key="4">
    <source>
        <dbReference type="ARBA" id="ARBA00032108"/>
    </source>
</evidence>
<evidence type="ECO:0000256" key="6">
    <source>
        <dbReference type="SAM" id="SignalP"/>
    </source>
</evidence>
<dbReference type="SMART" id="SM00257">
    <property type="entry name" value="LysM"/>
    <property type="match status" value="2"/>
</dbReference>
<sequence length="442" mass="49872">MEQLLTGLFLFISFATFANSAPIVWTAEEASEQEAYIERYKKIAMQEMERSGVPASIKLAQGILESDSGRSYLARTAKNHFGIKCGSNWNGDKVYREDDDYDDRGRLTKSCFRQYRNADASFVAHSEFLRDPRKSFRYGFLFRLEPTDYKAWAKGLRKSGYATNPRYPELLISLVERHKLDQYDRPSASTPVNIEIPVEEAITGILNTNDVSYFISEAPVSLQEVARKVDLSVRRLLEYNEELVSENQLVDPRERIFLQKKRRSYRGPERYHTVVAGQDLYDIAQQYGLRIKNLAKRNRIGEQADPATGEQVKLRGSRVRTAPRLENSGANNRPTRPVIPGTSVIEPDDDGFLDMGEPNTPRIPPTAPTPQPDPRPIVSPEQPVVTPPATAPNRPAAGYHAVQAGDTLYAISRKYGVSVEEIKRLNALNGNNISVGQQLRIR</sequence>
<feature type="region of interest" description="Disordered" evidence="5">
    <location>
        <begin position="356"/>
        <end position="386"/>
    </location>
</feature>
<dbReference type="AlphaFoldDB" id="A0A840E9V2"/>
<keyword evidence="9" id="KW-1185">Reference proteome</keyword>
<reference evidence="8 9" key="1">
    <citation type="submission" date="2020-08" db="EMBL/GenBank/DDBJ databases">
        <title>Genomic Encyclopedia of Type Strains, Phase IV (KMG-IV): sequencing the most valuable type-strain genomes for metagenomic binning, comparative biology and taxonomic classification.</title>
        <authorList>
            <person name="Goeker M."/>
        </authorList>
    </citation>
    <scope>NUCLEOTIDE SEQUENCE [LARGE SCALE GENOMIC DNA]</scope>
    <source>
        <strain evidence="8 9">DSM 105137</strain>
    </source>
</reference>
<evidence type="ECO:0000256" key="1">
    <source>
        <dbReference type="ARBA" id="ARBA00022529"/>
    </source>
</evidence>
<feature type="signal peptide" evidence="6">
    <location>
        <begin position="1"/>
        <end position="20"/>
    </location>
</feature>
<organism evidence="8 9">
    <name type="scientific">Neolewinella aquimaris</name>
    <dbReference type="NCBI Taxonomy" id="1835722"/>
    <lineage>
        <taxon>Bacteria</taxon>
        <taxon>Pseudomonadati</taxon>
        <taxon>Bacteroidota</taxon>
        <taxon>Saprospiria</taxon>
        <taxon>Saprospirales</taxon>
        <taxon>Lewinellaceae</taxon>
        <taxon>Neolewinella</taxon>
    </lineage>
</organism>
<dbReference type="InterPro" id="IPR018392">
    <property type="entry name" value="LysM"/>
</dbReference>
<evidence type="ECO:0000256" key="2">
    <source>
        <dbReference type="ARBA" id="ARBA00022638"/>
    </source>
</evidence>
<comment type="caution">
    <text evidence="8">The sequence shown here is derived from an EMBL/GenBank/DDBJ whole genome shotgun (WGS) entry which is preliminary data.</text>
</comment>
<dbReference type="GO" id="GO:0042742">
    <property type="term" value="P:defense response to bacterium"/>
    <property type="evidence" value="ECO:0007669"/>
    <property type="project" value="UniProtKB-KW"/>
</dbReference>
<protein>
    <recommendedName>
        <fullName evidence="4">Peptidoglycan hydrolase</fullName>
    </recommendedName>
</protein>
<gene>
    <name evidence="8" type="ORF">GGR28_001202</name>
</gene>
<dbReference type="EMBL" id="JACIFF010000002">
    <property type="protein sequence ID" value="MBB4078589.1"/>
    <property type="molecule type" value="Genomic_DNA"/>
</dbReference>
<dbReference type="CDD" id="cd00118">
    <property type="entry name" value="LysM"/>
    <property type="match status" value="2"/>
</dbReference>
<dbReference type="SMART" id="SM00047">
    <property type="entry name" value="LYZ2"/>
    <property type="match status" value="1"/>
</dbReference>
<keyword evidence="2" id="KW-0081">Bacteriolytic enzyme</keyword>
<dbReference type="Gene3D" id="3.10.350.10">
    <property type="entry name" value="LysM domain"/>
    <property type="match status" value="2"/>
</dbReference>
<evidence type="ECO:0000313" key="9">
    <source>
        <dbReference type="Proteomes" id="UP000576209"/>
    </source>
</evidence>
<evidence type="ECO:0000256" key="3">
    <source>
        <dbReference type="ARBA" id="ARBA00022801"/>
    </source>
</evidence>
<dbReference type="RefSeq" id="WP_183494830.1">
    <property type="nucleotide sequence ID" value="NZ_JACIFF010000002.1"/>
</dbReference>
<dbReference type="GO" id="GO:0031640">
    <property type="term" value="P:killing of cells of another organism"/>
    <property type="evidence" value="ECO:0007669"/>
    <property type="project" value="UniProtKB-KW"/>
</dbReference>
<feature type="region of interest" description="Disordered" evidence="5">
    <location>
        <begin position="306"/>
        <end position="343"/>
    </location>
</feature>
<keyword evidence="6" id="KW-0732">Signal</keyword>
<dbReference type="Pfam" id="PF01476">
    <property type="entry name" value="LysM"/>
    <property type="match status" value="2"/>
</dbReference>
<feature type="domain" description="LysM" evidence="7">
    <location>
        <begin position="398"/>
        <end position="441"/>
    </location>
</feature>
<evidence type="ECO:0000256" key="5">
    <source>
        <dbReference type="SAM" id="MobiDB-lite"/>
    </source>
</evidence>